<dbReference type="Pfam" id="PF02535">
    <property type="entry name" value="Zip"/>
    <property type="match status" value="2"/>
</dbReference>
<reference evidence="9 10" key="1">
    <citation type="submission" date="2017-11" db="EMBL/GenBank/DDBJ databases">
        <title>De novo assembly and phasing of dikaryotic genomes from two isolates of Puccinia coronata f. sp. avenae, the causal agent of oat crown rust.</title>
        <authorList>
            <person name="Miller M.E."/>
            <person name="Zhang Y."/>
            <person name="Omidvar V."/>
            <person name="Sperschneider J."/>
            <person name="Schwessinger B."/>
            <person name="Raley C."/>
            <person name="Palmer J.M."/>
            <person name="Garnica D."/>
            <person name="Upadhyaya N."/>
            <person name="Rathjen J."/>
            <person name="Taylor J.M."/>
            <person name="Park R.F."/>
            <person name="Dodds P.N."/>
            <person name="Hirsch C.D."/>
            <person name="Kianian S.F."/>
            <person name="Figueroa M."/>
        </authorList>
    </citation>
    <scope>NUCLEOTIDE SEQUENCE [LARGE SCALE GENOMIC DNA]</scope>
    <source>
        <strain evidence="9">12NC29</strain>
    </source>
</reference>
<feature type="transmembrane region" description="Helical" evidence="8">
    <location>
        <begin position="298"/>
        <end position="324"/>
    </location>
</feature>
<accession>A0A2N5TYR7</accession>
<evidence type="ECO:0000313" key="9">
    <source>
        <dbReference type="EMBL" id="PLW30612.1"/>
    </source>
</evidence>
<dbReference type="Proteomes" id="UP000235388">
    <property type="component" value="Unassembled WGS sequence"/>
</dbReference>
<proteinExistence type="predicted"/>
<dbReference type="InterPro" id="IPR003689">
    <property type="entry name" value="ZIP"/>
</dbReference>
<keyword evidence="5" id="KW-0333">Golgi apparatus</keyword>
<comment type="subcellular location">
    <subcellularLocation>
        <location evidence="1">Endomembrane system</location>
        <topology evidence="1">Multi-pass membrane protein</topology>
    </subcellularLocation>
    <subcellularLocation>
        <location evidence="2">Golgi apparatus membrane</location>
    </subcellularLocation>
</comment>
<feature type="region of interest" description="Disordered" evidence="7">
    <location>
        <begin position="133"/>
        <end position="237"/>
    </location>
</feature>
<dbReference type="GO" id="GO:0006829">
    <property type="term" value="P:zinc ion transport"/>
    <property type="evidence" value="ECO:0007669"/>
    <property type="project" value="InterPro"/>
</dbReference>
<name>A0A2N5TYR7_9BASI</name>
<evidence type="ECO:0000256" key="1">
    <source>
        <dbReference type="ARBA" id="ARBA00004127"/>
    </source>
</evidence>
<keyword evidence="3 8" id="KW-0812">Transmembrane</keyword>
<organism evidence="9 10">
    <name type="scientific">Puccinia coronata f. sp. avenae</name>
    <dbReference type="NCBI Taxonomy" id="200324"/>
    <lineage>
        <taxon>Eukaryota</taxon>
        <taxon>Fungi</taxon>
        <taxon>Dikarya</taxon>
        <taxon>Basidiomycota</taxon>
        <taxon>Pucciniomycotina</taxon>
        <taxon>Pucciniomycetes</taxon>
        <taxon>Pucciniales</taxon>
        <taxon>Pucciniaceae</taxon>
        <taxon>Puccinia</taxon>
    </lineage>
</organism>
<evidence type="ECO:0000256" key="8">
    <source>
        <dbReference type="SAM" id="Phobius"/>
    </source>
</evidence>
<comment type="caution">
    <text evidence="9">The sequence shown here is derived from an EMBL/GenBank/DDBJ whole genome shotgun (WGS) entry which is preliminary data.</text>
</comment>
<dbReference type="InterPro" id="IPR045891">
    <property type="entry name" value="ZIP9"/>
</dbReference>
<evidence type="ECO:0000256" key="7">
    <source>
        <dbReference type="SAM" id="MobiDB-lite"/>
    </source>
</evidence>
<dbReference type="PANTHER" id="PTHR16133">
    <property type="entry name" value="SOLUTE CARRIER FAMILY 39 ZINC TRANSPORTER , MEMBER 9-RELATED"/>
    <property type="match status" value="1"/>
</dbReference>
<gene>
    <name evidence="9" type="ORF">PCANC_23717</name>
</gene>
<feature type="transmembrane region" description="Helical" evidence="8">
    <location>
        <begin position="6"/>
        <end position="27"/>
    </location>
</feature>
<protein>
    <recommendedName>
        <fullName evidence="11">Zinc/iron permease</fullName>
    </recommendedName>
</protein>
<feature type="region of interest" description="Disordered" evidence="7">
    <location>
        <begin position="419"/>
        <end position="438"/>
    </location>
</feature>
<feature type="compositionally biased region" description="Polar residues" evidence="7">
    <location>
        <begin position="157"/>
        <end position="179"/>
    </location>
</feature>
<evidence type="ECO:0000256" key="2">
    <source>
        <dbReference type="ARBA" id="ARBA00004394"/>
    </source>
</evidence>
<feature type="compositionally biased region" description="Low complexity" evidence="7">
    <location>
        <begin position="67"/>
        <end position="84"/>
    </location>
</feature>
<feature type="region of interest" description="Disordered" evidence="7">
    <location>
        <begin position="67"/>
        <end position="100"/>
    </location>
</feature>
<dbReference type="GO" id="GO:0046873">
    <property type="term" value="F:metal ion transmembrane transporter activity"/>
    <property type="evidence" value="ECO:0007669"/>
    <property type="project" value="InterPro"/>
</dbReference>
<dbReference type="PANTHER" id="PTHR16133:SF0">
    <property type="entry name" value="ZINC_IRON REGULATED TRANSPORTER-RELATED PROTEIN 102B, ISOFORM E"/>
    <property type="match status" value="1"/>
</dbReference>
<evidence type="ECO:0000313" key="10">
    <source>
        <dbReference type="Proteomes" id="UP000235388"/>
    </source>
</evidence>
<evidence type="ECO:0000256" key="5">
    <source>
        <dbReference type="ARBA" id="ARBA00023034"/>
    </source>
</evidence>
<keyword evidence="4 8" id="KW-1133">Transmembrane helix</keyword>
<feature type="compositionally biased region" description="Acidic residues" evidence="7">
    <location>
        <begin position="213"/>
        <end position="237"/>
    </location>
</feature>
<dbReference type="OrthoDB" id="19859at2759"/>
<feature type="transmembrane region" description="Helical" evidence="8">
    <location>
        <begin position="336"/>
        <end position="357"/>
    </location>
</feature>
<keyword evidence="10" id="KW-1185">Reference proteome</keyword>
<dbReference type="AlphaFoldDB" id="A0A2N5TYR7"/>
<feature type="transmembrane region" description="Helical" evidence="8">
    <location>
        <begin position="106"/>
        <end position="125"/>
    </location>
</feature>
<feature type="transmembrane region" description="Helical" evidence="8">
    <location>
        <begin position="257"/>
        <end position="278"/>
    </location>
</feature>
<dbReference type="EMBL" id="PGCJ01000371">
    <property type="protein sequence ID" value="PLW30612.1"/>
    <property type="molecule type" value="Genomic_DNA"/>
</dbReference>
<dbReference type="GO" id="GO:0000139">
    <property type="term" value="C:Golgi membrane"/>
    <property type="evidence" value="ECO:0007669"/>
    <property type="project" value="UniProtKB-SubCell"/>
</dbReference>
<evidence type="ECO:0000256" key="4">
    <source>
        <dbReference type="ARBA" id="ARBA00022989"/>
    </source>
</evidence>
<evidence type="ECO:0000256" key="3">
    <source>
        <dbReference type="ARBA" id="ARBA00022692"/>
    </source>
</evidence>
<feature type="transmembrane region" description="Helical" evidence="8">
    <location>
        <begin position="39"/>
        <end position="60"/>
    </location>
</feature>
<evidence type="ECO:0000256" key="6">
    <source>
        <dbReference type="ARBA" id="ARBA00023136"/>
    </source>
</evidence>
<feature type="transmembrane region" description="Helical" evidence="8">
    <location>
        <begin position="377"/>
        <end position="396"/>
    </location>
</feature>
<feature type="compositionally biased region" description="Basic and acidic residues" evidence="7">
    <location>
        <begin position="141"/>
        <end position="150"/>
    </location>
</feature>
<evidence type="ECO:0008006" key="11">
    <source>
        <dbReference type="Google" id="ProtNLM"/>
    </source>
</evidence>
<sequence length="483" mass="50592">MAFLQLFVLLTIMFISTFVLGSLPLSLSTTLSPIRFHQLSIFSVGLLIGAALTIVIPEGIDTIYSSSSSSSSTSPATGSNSSLSAPNLTGPSVDQPIPNSHHHHSTIGLALMGGFMLMFLIDQLTRVRSFGARKSVHKPAPGHDDVDSRRTAATKRACSSSAASQTAGLLANDSWQQDDPASGGGPSERYVSADCHHDLESRQGASRHVSSSSEEDDSEGEEEEEEEGRGNDEEMGLEEVAEVVETRKRKTLKTHSFSTVIGLMTHSVADGIALGASATHTTHKMTKREEDSEGGGGLSLDLIIFLAIMIHKAPAAFGMVALLLNEGLGKGTVRRMLLAFSLAAPLGALITWSSLALVSLLSVPTSSPDNPQGSGDMQWWIGVTLLFSAGTFLFVATHALQNSSSKPVDPCCPQLLPLPTSQSPQSSTHHPLPSSSSPSAAAAAAAAAADSPISVGPLLTCALMVSGMSCPWLLTFLIGGHHH</sequence>
<keyword evidence="6 8" id="KW-0472">Membrane</keyword>